<dbReference type="PANTHER" id="PTHR11662:SF399">
    <property type="entry name" value="FI19708P1-RELATED"/>
    <property type="match status" value="1"/>
</dbReference>
<keyword evidence="11" id="KW-1185">Reference proteome</keyword>
<sequence>MVRYKQDNASYEHSTAAISVSKPSGKLAYSSPDQVGFTTTTTPDPDDVGYCDSLGQKSKSREEGEFAWNKELQGLLLGSFFWGYLFLQIPGGVLSEKYGPRRVIFFTMLPVGLLGLVSPVSARVSPWLFLVIRILIGVGEGALYSATHALWGRWSPPSERSRLVGMSFSGGQFGNAMIFPIGGLLCSTLGWDSIFYIMGGFCTLWCFVFWFLVSDSPSLNRRISKLERGYIQYHVSYKDNRRKPAVPWRKILTCVPFWAILVAHTCGNYGLYMLLTQIPTYMKEVLKFDLKSNGAYSMLPYLFMWAFIALTSVVSDAVIARNILSRTATRKITSCTGLFLPAVCLVSISFLDCTQSMAAVALLCGTVGMSGVAFSGYMVNHGDIAPLFAGTMFGVTNVAATVPGIIAPYVVGAITPNKTREEWQVAFFIASGIYVFGGLFYLIFAKGTEEEWAKPESQDNSPGSRSMIEMGKGCDREKA</sequence>
<gene>
    <name evidence="10" type="ORF">PoB_000249200</name>
</gene>
<feature type="domain" description="Major facilitator superfamily (MFS) profile" evidence="9">
    <location>
        <begin position="1"/>
        <end position="449"/>
    </location>
</feature>
<evidence type="ECO:0000256" key="1">
    <source>
        <dbReference type="ARBA" id="ARBA00004141"/>
    </source>
</evidence>
<dbReference type="InterPro" id="IPR036259">
    <property type="entry name" value="MFS_trans_sf"/>
</dbReference>
<dbReference type="GO" id="GO:0015293">
    <property type="term" value="F:symporter activity"/>
    <property type="evidence" value="ECO:0007669"/>
    <property type="project" value="UniProtKB-KW"/>
</dbReference>
<dbReference type="InterPro" id="IPR020846">
    <property type="entry name" value="MFS_dom"/>
</dbReference>
<feature type="region of interest" description="Disordered" evidence="7">
    <location>
        <begin position="453"/>
        <end position="479"/>
    </location>
</feature>
<evidence type="ECO:0000313" key="11">
    <source>
        <dbReference type="Proteomes" id="UP000735302"/>
    </source>
</evidence>
<evidence type="ECO:0000256" key="3">
    <source>
        <dbReference type="ARBA" id="ARBA00022692"/>
    </source>
</evidence>
<keyword evidence="3 8" id="KW-0812">Transmembrane</keyword>
<evidence type="ECO:0000313" key="10">
    <source>
        <dbReference type="EMBL" id="GFN75986.1"/>
    </source>
</evidence>
<dbReference type="Proteomes" id="UP000735302">
    <property type="component" value="Unassembled WGS sequence"/>
</dbReference>
<organism evidence="10 11">
    <name type="scientific">Plakobranchus ocellatus</name>
    <dbReference type="NCBI Taxonomy" id="259542"/>
    <lineage>
        <taxon>Eukaryota</taxon>
        <taxon>Metazoa</taxon>
        <taxon>Spiralia</taxon>
        <taxon>Lophotrochozoa</taxon>
        <taxon>Mollusca</taxon>
        <taxon>Gastropoda</taxon>
        <taxon>Heterobranchia</taxon>
        <taxon>Euthyneura</taxon>
        <taxon>Panpulmonata</taxon>
        <taxon>Sacoglossa</taxon>
        <taxon>Placobranchoidea</taxon>
        <taxon>Plakobranchidae</taxon>
        <taxon>Plakobranchus</taxon>
    </lineage>
</organism>
<keyword evidence="6 8" id="KW-0472">Membrane</keyword>
<feature type="transmembrane region" description="Helical" evidence="8">
    <location>
        <begin position="295"/>
        <end position="320"/>
    </location>
</feature>
<feature type="transmembrane region" description="Helical" evidence="8">
    <location>
        <begin position="127"/>
        <end position="151"/>
    </location>
</feature>
<proteinExistence type="predicted"/>
<dbReference type="FunFam" id="1.20.1250.20:FF:000003">
    <property type="entry name" value="Solute carrier family 17 member 3"/>
    <property type="match status" value="1"/>
</dbReference>
<protein>
    <recommendedName>
        <fullName evidence="9">Major facilitator superfamily (MFS) profile domain-containing protein</fullName>
    </recommendedName>
</protein>
<name>A0AAV3Y0M7_9GAST</name>
<dbReference type="SUPFAM" id="SSF103473">
    <property type="entry name" value="MFS general substrate transporter"/>
    <property type="match status" value="1"/>
</dbReference>
<dbReference type="PROSITE" id="PS50850">
    <property type="entry name" value="MFS"/>
    <property type="match status" value="1"/>
</dbReference>
<dbReference type="PANTHER" id="PTHR11662">
    <property type="entry name" value="SOLUTE CARRIER FAMILY 17"/>
    <property type="match status" value="1"/>
</dbReference>
<comment type="caution">
    <text evidence="10">The sequence shown here is derived from an EMBL/GenBank/DDBJ whole genome shotgun (WGS) entry which is preliminary data.</text>
</comment>
<feature type="transmembrane region" description="Helical" evidence="8">
    <location>
        <begin position="194"/>
        <end position="213"/>
    </location>
</feature>
<accession>A0AAV3Y0M7</accession>
<dbReference type="Pfam" id="PF07690">
    <property type="entry name" value="MFS_1"/>
    <property type="match status" value="1"/>
</dbReference>
<evidence type="ECO:0000256" key="5">
    <source>
        <dbReference type="ARBA" id="ARBA00022989"/>
    </source>
</evidence>
<reference evidence="10 11" key="1">
    <citation type="journal article" date="2021" name="Elife">
        <title>Chloroplast acquisition without the gene transfer in kleptoplastic sea slugs, Plakobranchus ocellatus.</title>
        <authorList>
            <person name="Maeda T."/>
            <person name="Takahashi S."/>
            <person name="Yoshida T."/>
            <person name="Shimamura S."/>
            <person name="Takaki Y."/>
            <person name="Nagai Y."/>
            <person name="Toyoda A."/>
            <person name="Suzuki Y."/>
            <person name="Arimoto A."/>
            <person name="Ishii H."/>
            <person name="Satoh N."/>
            <person name="Nishiyama T."/>
            <person name="Hasebe M."/>
            <person name="Maruyama T."/>
            <person name="Minagawa J."/>
            <person name="Obokata J."/>
            <person name="Shigenobu S."/>
        </authorList>
    </citation>
    <scope>NUCLEOTIDE SEQUENCE [LARGE SCALE GENOMIC DNA]</scope>
</reference>
<comment type="subcellular location">
    <subcellularLocation>
        <location evidence="1">Membrane</location>
        <topology evidence="1">Multi-pass membrane protein</topology>
    </subcellularLocation>
</comment>
<keyword evidence="4" id="KW-0769">Symport</keyword>
<feature type="transmembrane region" description="Helical" evidence="8">
    <location>
        <begin position="423"/>
        <end position="444"/>
    </location>
</feature>
<dbReference type="InterPro" id="IPR050382">
    <property type="entry name" value="MFS_Na/Anion_cotransporter"/>
</dbReference>
<evidence type="ECO:0000256" key="6">
    <source>
        <dbReference type="ARBA" id="ARBA00023136"/>
    </source>
</evidence>
<feature type="transmembrane region" description="Helical" evidence="8">
    <location>
        <begin position="387"/>
        <end position="411"/>
    </location>
</feature>
<dbReference type="GO" id="GO:0016020">
    <property type="term" value="C:membrane"/>
    <property type="evidence" value="ECO:0007669"/>
    <property type="project" value="UniProtKB-SubCell"/>
</dbReference>
<feature type="transmembrane region" description="Helical" evidence="8">
    <location>
        <begin position="357"/>
        <end position="380"/>
    </location>
</feature>
<dbReference type="Gene3D" id="1.20.1250.20">
    <property type="entry name" value="MFS general substrate transporter like domains"/>
    <property type="match status" value="2"/>
</dbReference>
<dbReference type="AlphaFoldDB" id="A0AAV3Y0M7"/>
<keyword evidence="2" id="KW-0813">Transport</keyword>
<evidence type="ECO:0000256" key="7">
    <source>
        <dbReference type="SAM" id="MobiDB-lite"/>
    </source>
</evidence>
<evidence type="ECO:0000256" key="8">
    <source>
        <dbReference type="SAM" id="Phobius"/>
    </source>
</evidence>
<feature type="transmembrane region" description="Helical" evidence="8">
    <location>
        <begin position="251"/>
        <end position="275"/>
    </location>
</feature>
<feature type="transmembrane region" description="Helical" evidence="8">
    <location>
        <begin position="103"/>
        <end position="121"/>
    </location>
</feature>
<evidence type="ECO:0000256" key="4">
    <source>
        <dbReference type="ARBA" id="ARBA00022847"/>
    </source>
</evidence>
<keyword evidence="5 8" id="KW-1133">Transmembrane helix</keyword>
<evidence type="ECO:0000259" key="9">
    <source>
        <dbReference type="PROSITE" id="PS50850"/>
    </source>
</evidence>
<feature type="transmembrane region" description="Helical" evidence="8">
    <location>
        <begin position="72"/>
        <end position="91"/>
    </location>
</feature>
<evidence type="ECO:0000256" key="2">
    <source>
        <dbReference type="ARBA" id="ARBA00022448"/>
    </source>
</evidence>
<dbReference type="FunFam" id="1.20.1250.20:FF:000423">
    <property type="entry name" value="Putative inorganic phosphate cotransporter-like Protein"/>
    <property type="match status" value="1"/>
</dbReference>
<dbReference type="InterPro" id="IPR011701">
    <property type="entry name" value="MFS"/>
</dbReference>
<feature type="transmembrane region" description="Helical" evidence="8">
    <location>
        <begin position="332"/>
        <end position="351"/>
    </location>
</feature>
<dbReference type="GO" id="GO:0006820">
    <property type="term" value="P:monoatomic anion transport"/>
    <property type="evidence" value="ECO:0007669"/>
    <property type="project" value="TreeGrafter"/>
</dbReference>
<dbReference type="CDD" id="cd17318">
    <property type="entry name" value="MFS_SLC17"/>
    <property type="match status" value="1"/>
</dbReference>
<dbReference type="EMBL" id="BLXT01000311">
    <property type="protein sequence ID" value="GFN75986.1"/>
    <property type="molecule type" value="Genomic_DNA"/>
</dbReference>